<keyword evidence="3" id="KW-1185">Reference proteome</keyword>
<dbReference type="Gene3D" id="3.40.50.2000">
    <property type="entry name" value="Glycogen Phosphorylase B"/>
    <property type="match status" value="2"/>
</dbReference>
<dbReference type="OrthoDB" id="9790710at2"/>
<evidence type="ECO:0000259" key="1">
    <source>
        <dbReference type="Pfam" id="PF13439"/>
    </source>
</evidence>
<dbReference type="Proteomes" id="UP000192934">
    <property type="component" value="Chromosome I"/>
</dbReference>
<dbReference type="STRING" id="941907.SAMN06295910_0958"/>
<keyword evidence="2" id="KW-0808">Transferase</keyword>
<dbReference type="PANTHER" id="PTHR12526:SF637">
    <property type="entry name" value="GLYCOSYLTRANSFERASE EPSF-RELATED"/>
    <property type="match status" value="1"/>
</dbReference>
<reference evidence="3" key="1">
    <citation type="submission" date="2017-04" db="EMBL/GenBank/DDBJ databases">
        <authorList>
            <person name="Varghese N."/>
            <person name="Submissions S."/>
        </authorList>
    </citation>
    <scope>NUCLEOTIDE SEQUENCE [LARGE SCALE GENOMIC DNA]</scope>
    <source>
        <strain evidence="3">Dd16</strain>
    </source>
</reference>
<evidence type="ECO:0000313" key="3">
    <source>
        <dbReference type="Proteomes" id="UP000192934"/>
    </source>
</evidence>
<organism evidence="2 3">
    <name type="scientific">Allosphingosinicella indica</name>
    <dbReference type="NCBI Taxonomy" id="941907"/>
    <lineage>
        <taxon>Bacteria</taxon>
        <taxon>Pseudomonadati</taxon>
        <taxon>Pseudomonadota</taxon>
        <taxon>Alphaproteobacteria</taxon>
        <taxon>Sphingomonadales</taxon>
        <taxon>Sphingomonadaceae</taxon>
        <taxon>Allosphingosinicella</taxon>
    </lineage>
</organism>
<dbReference type="CDD" id="cd03801">
    <property type="entry name" value="GT4_PimA-like"/>
    <property type="match status" value="1"/>
</dbReference>
<feature type="domain" description="Glycosyltransferase subfamily 4-like N-terminal" evidence="1">
    <location>
        <begin position="13"/>
        <end position="174"/>
    </location>
</feature>
<name>A0A1X7G163_9SPHN</name>
<evidence type="ECO:0000313" key="2">
    <source>
        <dbReference type="EMBL" id="SMF62141.1"/>
    </source>
</evidence>
<dbReference type="SUPFAM" id="SSF53756">
    <property type="entry name" value="UDP-Glycosyltransferase/glycogen phosphorylase"/>
    <property type="match status" value="1"/>
</dbReference>
<dbReference type="GO" id="GO:0016757">
    <property type="term" value="F:glycosyltransferase activity"/>
    <property type="evidence" value="ECO:0007669"/>
    <property type="project" value="UniProtKB-ARBA"/>
</dbReference>
<gene>
    <name evidence="2" type="ORF">SAMN06295910_0958</name>
</gene>
<sequence length="378" mass="40878">MKITHIIPALTKGGAERVLIDLANEAAARGHEVTVVAACPVDPAEGQAMLHKDVRLEFIATRRSRFRRYGLLPAWVARHWHFLREQDVVHCHLTLGALVGTAIRILRRLHGGTKPRVVETFHGVGMPIKPWQLRLATALASQRDGFALMAEDAHWTRFATRHPALPLAIIPNGIAIGTAMPSDEDVATYRKEVGIPRDARAVVGTVGRMLAERKPLAIIEAFAEIAKRCGDGVHFLMGGSGPMLAEVRAAGDEAGLGHRLHLPGLVIEPRIAMRLMDLYVSINVGPITGIAGLEAAATHVPLIALQTLPHHRLSDRDWIWSDASPKRVGEEAAQLLSDPGARAALAERQHAYVLSNHSAASMASAYEALYVRAGAQAG</sequence>
<dbReference type="AlphaFoldDB" id="A0A1X7G163"/>
<dbReference type="InterPro" id="IPR028098">
    <property type="entry name" value="Glyco_trans_4-like_N"/>
</dbReference>
<dbReference type="Pfam" id="PF13692">
    <property type="entry name" value="Glyco_trans_1_4"/>
    <property type="match status" value="1"/>
</dbReference>
<dbReference type="Pfam" id="PF13439">
    <property type="entry name" value="Glyco_transf_4"/>
    <property type="match status" value="1"/>
</dbReference>
<dbReference type="PANTHER" id="PTHR12526">
    <property type="entry name" value="GLYCOSYLTRANSFERASE"/>
    <property type="match status" value="1"/>
</dbReference>
<accession>A0A1X7G163</accession>
<proteinExistence type="predicted"/>
<protein>
    <submittedName>
        <fullName evidence="2">Glycosyltransferase involved in cell wall bisynthesis</fullName>
    </submittedName>
</protein>
<dbReference type="EMBL" id="LT840185">
    <property type="protein sequence ID" value="SMF62141.1"/>
    <property type="molecule type" value="Genomic_DNA"/>
</dbReference>
<dbReference type="RefSeq" id="WP_085217746.1">
    <property type="nucleotide sequence ID" value="NZ_LT840185.1"/>
</dbReference>